<organism evidence="1 2">
    <name type="scientific">Blastococcus mobilis</name>
    <dbReference type="NCBI Taxonomy" id="1938746"/>
    <lineage>
        <taxon>Bacteria</taxon>
        <taxon>Bacillati</taxon>
        <taxon>Actinomycetota</taxon>
        <taxon>Actinomycetes</taxon>
        <taxon>Geodermatophilales</taxon>
        <taxon>Geodermatophilaceae</taxon>
        <taxon>Blastococcus</taxon>
    </lineage>
</organism>
<accession>A0A238UQW1</accession>
<proteinExistence type="predicted"/>
<reference evidence="1 2" key="1">
    <citation type="submission" date="2017-06" db="EMBL/GenBank/DDBJ databases">
        <authorList>
            <person name="Kim H.J."/>
            <person name="Triplett B.A."/>
        </authorList>
    </citation>
    <scope>NUCLEOTIDE SEQUENCE [LARGE SCALE GENOMIC DNA]</scope>
    <source>
        <strain evidence="1 2">DSM 44272</strain>
    </source>
</reference>
<protein>
    <submittedName>
        <fullName evidence="1">Uncharacterized protein</fullName>
    </submittedName>
</protein>
<sequence>MTSPTTDLRAELEADFGRARERLVEARRRQQVKDTPRHRAAVADCRAGIDMVLDLYLTVVAAPAELPAAPAAPPRSSGPVATAALRPACGAAPGAA</sequence>
<evidence type="ECO:0000313" key="2">
    <source>
        <dbReference type="Proteomes" id="UP000198403"/>
    </source>
</evidence>
<dbReference type="Proteomes" id="UP000198403">
    <property type="component" value="Unassembled WGS sequence"/>
</dbReference>
<gene>
    <name evidence="1" type="ORF">SAMN06272737_101265</name>
</gene>
<keyword evidence="2" id="KW-1185">Reference proteome</keyword>
<evidence type="ECO:0000313" key="1">
    <source>
        <dbReference type="EMBL" id="SNR24540.1"/>
    </source>
</evidence>
<dbReference type="EMBL" id="FZNO01000001">
    <property type="protein sequence ID" value="SNR24540.1"/>
    <property type="molecule type" value="Genomic_DNA"/>
</dbReference>
<dbReference type="AlphaFoldDB" id="A0A238UQW1"/>
<name>A0A238UQW1_9ACTN</name>